<dbReference type="InterPro" id="IPR023393">
    <property type="entry name" value="START-like_dom_sf"/>
</dbReference>
<protein>
    <submittedName>
        <fullName evidence="2">Polyketide cyclase</fullName>
    </submittedName>
</protein>
<organism evidence="2 3">
    <name type="scientific">Solitalea longa</name>
    <dbReference type="NCBI Taxonomy" id="2079460"/>
    <lineage>
        <taxon>Bacteria</taxon>
        <taxon>Pseudomonadati</taxon>
        <taxon>Bacteroidota</taxon>
        <taxon>Sphingobacteriia</taxon>
        <taxon>Sphingobacteriales</taxon>
        <taxon>Sphingobacteriaceae</taxon>
        <taxon>Solitalea</taxon>
    </lineage>
</organism>
<dbReference type="RefSeq" id="WP_103788816.1">
    <property type="nucleotide sequence ID" value="NZ_PQVF01000005.1"/>
</dbReference>
<dbReference type="OrthoDB" id="9807923at2"/>
<dbReference type="AlphaFoldDB" id="A0A2S5A3U7"/>
<evidence type="ECO:0000313" key="2">
    <source>
        <dbReference type="EMBL" id="POY37206.1"/>
    </source>
</evidence>
<comment type="caution">
    <text evidence="2">The sequence shown here is derived from an EMBL/GenBank/DDBJ whole genome shotgun (WGS) entry which is preliminary data.</text>
</comment>
<evidence type="ECO:0000256" key="1">
    <source>
        <dbReference type="SAM" id="Phobius"/>
    </source>
</evidence>
<sequence>MKIIGILILIVVSVVILLLITALFVKNDYKVEREIVINKPQQQVFDYIKLLKNQDHYNKWVMMDPNLQKDFKGTDGTVGFVYSWNGNKQAGQGEQQIKHISQDQIDIQLRFIKPFEGIANTSINAKPISLQQTRVKWEMSGRNPFPMNLMNLIMNKTLGESLDESLGNLKAILEKQ</sequence>
<dbReference type="Proteomes" id="UP000236893">
    <property type="component" value="Unassembled WGS sequence"/>
</dbReference>
<accession>A0A2S5A3U7</accession>
<feature type="transmembrane region" description="Helical" evidence="1">
    <location>
        <begin position="6"/>
        <end position="25"/>
    </location>
</feature>
<proteinExistence type="predicted"/>
<dbReference type="Gene3D" id="3.30.530.20">
    <property type="match status" value="1"/>
</dbReference>
<keyword evidence="1" id="KW-0472">Membrane</keyword>
<evidence type="ECO:0000313" key="3">
    <source>
        <dbReference type="Proteomes" id="UP000236893"/>
    </source>
</evidence>
<keyword evidence="1" id="KW-1133">Transmembrane helix</keyword>
<keyword evidence="1" id="KW-0812">Transmembrane</keyword>
<dbReference type="CDD" id="cd07818">
    <property type="entry name" value="SRPBCC_1"/>
    <property type="match status" value="1"/>
</dbReference>
<gene>
    <name evidence="2" type="ORF">C3K47_08015</name>
</gene>
<keyword evidence="3" id="KW-1185">Reference proteome</keyword>
<dbReference type="SUPFAM" id="SSF55961">
    <property type="entry name" value="Bet v1-like"/>
    <property type="match status" value="1"/>
</dbReference>
<name>A0A2S5A3U7_9SPHI</name>
<dbReference type="EMBL" id="PQVF01000005">
    <property type="protein sequence ID" value="POY37206.1"/>
    <property type="molecule type" value="Genomic_DNA"/>
</dbReference>
<reference evidence="2 3" key="1">
    <citation type="submission" date="2018-01" db="EMBL/GenBank/DDBJ databases">
        <authorList>
            <person name="Gaut B.S."/>
            <person name="Morton B.R."/>
            <person name="Clegg M.T."/>
            <person name="Duvall M.R."/>
        </authorList>
    </citation>
    <scope>NUCLEOTIDE SEQUENCE [LARGE SCALE GENOMIC DNA]</scope>
    <source>
        <strain evidence="2 3">HR-AV</strain>
    </source>
</reference>